<name>A0AAD9RPU3_9HYME</name>
<organism evidence="2 3">
    <name type="scientific">Odynerus spinipes</name>
    <dbReference type="NCBI Taxonomy" id="1348599"/>
    <lineage>
        <taxon>Eukaryota</taxon>
        <taxon>Metazoa</taxon>
        <taxon>Ecdysozoa</taxon>
        <taxon>Arthropoda</taxon>
        <taxon>Hexapoda</taxon>
        <taxon>Insecta</taxon>
        <taxon>Pterygota</taxon>
        <taxon>Neoptera</taxon>
        <taxon>Endopterygota</taxon>
        <taxon>Hymenoptera</taxon>
        <taxon>Apocrita</taxon>
        <taxon>Aculeata</taxon>
        <taxon>Vespoidea</taxon>
        <taxon>Vespidae</taxon>
        <taxon>Eumeninae</taxon>
        <taxon>Odynerus</taxon>
    </lineage>
</organism>
<keyword evidence="3" id="KW-1185">Reference proteome</keyword>
<evidence type="ECO:0000256" key="1">
    <source>
        <dbReference type="SAM" id="MobiDB-lite"/>
    </source>
</evidence>
<proteinExistence type="predicted"/>
<accession>A0AAD9RPU3</accession>
<reference evidence="2" key="2">
    <citation type="journal article" date="2023" name="Commun. Biol.">
        <title>Intrasexual cuticular hydrocarbon dimorphism in a wasp sheds light on hydrocarbon biosynthesis genes in Hymenoptera.</title>
        <authorList>
            <person name="Moris V.C."/>
            <person name="Podsiadlowski L."/>
            <person name="Martin S."/>
            <person name="Oeyen J.P."/>
            <person name="Donath A."/>
            <person name="Petersen M."/>
            <person name="Wilbrandt J."/>
            <person name="Misof B."/>
            <person name="Liedtke D."/>
            <person name="Thamm M."/>
            <person name="Scheiner R."/>
            <person name="Schmitt T."/>
            <person name="Niehuis O."/>
        </authorList>
    </citation>
    <scope>NUCLEOTIDE SEQUENCE</scope>
    <source>
        <strain evidence="2">GBR_01_08_01A</strain>
    </source>
</reference>
<evidence type="ECO:0000313" key="3">
    <source>
        <dbReference type="Proteomes" id="UP001258017"/>
    </source>
</evidence>
<gene>
    <name evidence="2" type="ORF">KPH14_009624</name>
</gene>
<comment type="caution">
    <text evidence="2">The sequence shown here is derived from an EMBL/GenBank/DDBJ whole genome shotgun (WGS) entry which is preliminary data.</text>
</comment>
<reference evidence="2" key="1">
    <citation type="submission" date="2021-08" db="EMBL/GenBank/DDBJ databases">
        <authorList>
            <person name="Misof B."/>
            <person name="Oliver O."/>
            <person name="Podsiadlowski L."/>
            <person name="Donath A."/>
            <person name="Peters R."/>
            <person name="Mayer C."/>
            <person name="Rust J."/>
            <person name="Gunkel S."/>
            <person name="Lesny P."/>
            <person name="Martin S."/>
            <person name="Oeyen J.P."/>
            <person name="Petersen M."/>
            <person name="Panagiotis P."/>
            <person name="Wilbrandt J."/>
            <person name="Tanja T."/>
        </authorList>
    </citation>
    <scope>NUCLEOTIDE SEQUENCE</scope>
    <source>
        <strain evidence="2">GBR_01_08_01A</strain>
        <tissue evidence="2">Thorax + abdomen</tissue>
    </source>
</reference>
<dbReference type="EMBL" id="JAIFRP010000030">
    <property type="protein sequence ID" value="KAK2583702.1"/>
    <property type="molecule type" value="Genomic_DNA"/>
</dbReference>
<feature type="compositionally biased region" description="Basic and acidic residues" evidence="1">
    <location>
        <begin position="99"/>
        <end position="140"/>
    </location>
</feature>
<dbReference type="Proteomes" id="UP001258017">
    <property type="component" value="Unassembled WGS sequence"/>
</dbReference>
<dbReference type="AlphaFoldDB" id="A0AAD9RPU3"/>
<feature type="compositionally biased region" description="Basic and acidic residues" evidence="1">
    <location>
        <begin position="72"/>
        <end position="91"/>
    </location>
</feature>
<evidence type="ECO:0000313" key="2">
    <source>
        <dbReference type="EMBL" id="KAK2583702.1"/>
    </source>
</evidence>
<feature type="region of interest" description="Disordered" evidence="1">
    <location>
        <begin position="71"/>
        <end position="145"/>
    </location>
</feature>
<protein>
    <submittedName>
        <fullName evidence="2">Uncharacterized protein</fullName>
    </submittedName>
</protein>
<sequence length="226" mass="26726">MLWMDIKIVDPEMEALMKQINEEQTRLKEALREKLSLMRGIHLDERNNSPTVKEENEVKIKEEPVDTEINENEYHEEKVNARSLDEVHQTKETGSNSMEETKNIDTEISRLDSNDEKKNDVSNKDDTVKENDQTTDKEIDNSNLDNLTTKEEFRVASRTCRSTQVNTQPVQDIPLNEKKPKRGLKRHRLLKKYRATLKRKKNTKEKKEEVQVIFCILMYQFIIRTH</sequence>